<feature type="compositionally biased region" description="Basic and acidic residues" evidence="5">
    <location>
        <begin position="340"/>
        <end position="350"/>
    </location>
</feature>
<comment type="similarity">
    <text evidence="1">Belongs to the ABC transporter superfamily.</text>
</comment>
<dbReference type="PROSITE" id="PS50893">
    <property type="entry name" value="ABC_TRANSPORTER_2"/>
    <property type="match status" value="1"/>
</dbReference>
<evidence type="ECO:0000256" key="5">
    <source>
        <dbReference type="SAM" id="MobiDB-lite"/>
    </source>
</evidence>
<keyword evidence="3" id="KW-0547">Nucleotide-binding</keyword>
<dbReference type="AlphaFoldDB" id="A0A9D1AHV8"/>
<feature type="domain" description="ABC transporter" evidence="6">
    <location>
        <begin position="2"/>
        <end position="231"/>
    </location>
</feature>
<dbReference type="SMART" id="SM00382">
    <property type="entry name" value="AAA"/>
    <property type="match status" value="1"/>
</dbReference>
<dbReference type="Pfam" id="PF00005">
    <property type="entry name" value="ABC_tran"/>
    <property type="match status" value="1"/>
</dbReference>
<keyword evidence="2" id="KW-0813">Transport</keyword>
<feature type="region of interest" description="Disordered" evidence="5">
    <location>
        <begin position="317"/>
        <end position="350"/>
    </location>
</feature>
<dbReference type="GO" id="GO:0016887">
    <property type="term" value="F:ATP hydrolysis activity"/>
    <property type="evidence" value="ECO:0007669"/>
    <property type="project" value="InterPro"/>
</dbReference>
<evidence type="ECO:0000256" key="3">
    <source>
        <dbReference type="ARBA" id="ARBA00022741"/>
    </source>
</evidence>
<evidence type="ECO:0000256" key="4">
    <source>
        <dbReference type="ARBA" id="ARBA00022840"/>
    </source>
</evidence>
<evidence type="ECO:0000256" key="1">
    <source>
        <dbReference type="ARBA" id="ARBA00005417"/>
    </source>
</evidence>
<dbReference type="PANTHER" id="PTHR43335:SF4">
    <property type="entry name" value="ABC TRANSPORTER, ATP-BINDING PROTEIN"/>
    <property type="match status" value="1"/>
</dbReference>
<name>A0A9D1AHV8_9FIRM</name>
<dbReference type="EMBL" id="DVGY01000012">
    <property type="protein sequence ID" value="HIR40294.1"/>
    <property type="molecule type" value="Genomic_DNA"/>
</dbReference>
<dbReference type="InterPro" id="IPR003593">
    <property type="entry name" value="AAA+_ATPase"/>
</dbReference>
<proteinExistence type="inferred from homology"/>
<comment type="caution">
    <text evidence="7">The sequence shown here is derived from an EMBL/GenBank/DDBJ whole genome shotgun (WGS) entry which is preliminary data.</text>
</comment>
<dbReference type="GO" id="GO:0005524">
    <property type="term" value="F:ATP binding"/>
    <property type="evidence" value="ECO:0007669"/>
    <property type="project" value="UniProtKB-KW"/>
</dbReference>
<keyword evidence="4 7" id="KW-0067">ATP-binding</keyword>
<dbReference type="InterPro" id="IPR027417">
    <property type="entry name" value="P-loop_NTPase"/>
</dbReference>
<protein>
    <submittedName>
        <fullName evidence="7">ATP-binding cassette domain-containing protein</fullName>
    </submittedName>
</protein>
<sequence length="350" mass="39606">MIEIQGLTKRYGSKLAVDRISFSVGKGEIVGFLGPNGAGKSTTMNILTGYLSATEGRVLIDGHEILEEPTEAKKCIGYLPELPPLYPDMTVWEYLNFIYELKKAKTASKAKHLDTVCGMVKIGHVKDRLIANLSKGYKQRVGIAQALIGNPEVLILDEPTVGLDPNQIIEIRSLIKSLSRNHTVILSTHILSEVQSVCDRVIIINQGVIVADDTERNLSEKLSKDKRYTLRVKAPQTDALTALSRLEKMESVRPHGQKEQGVYEFLLQPKENQDIREDVFELLRERNWPMLEFKHNAMNLEDIFIRLTDPAVAQSIARENRKEEQQNAPEEKSKFRKLFGPKDEKEEESK</sequence>
<dbReference type="CDD" id="cd03230">
    <property type="entry name" value="ABC_DR_subfamily_A"/>
    <property type="match status" value="1"/>
</dbReference>
<dbReference type="Gene3D" id="3.40.50.300">
    <property type="entry name" value="P-loop containing nucleotide triphosphate hydrolases"/>
    <property type="match status" value="1"/>
</dbReference>
<organism evidence="7 8">
    <name type="scientific">Candidatus Egerieicola pullicola</name>
    <dbReference type="NCBI Taxonomy" id="2840775"/>
    <lineage>
        <taxon>Bacteria</taxon>
        <taxon>Bacillati</taxon>
        <taxon>Bacillota</taxon>
        <taxon>Clostridia</taxon>
        <taxon>Eubacteriales</taxon>
        <taxon>Oscillospiraceae</taxon>
        <taxon>Oscillospiraceae incertae sedis</taxon>
        <taxon>Candidatus Egerieicola</taxon>
    </lineage>
</organism>
<dbReference type="InterPro" id="IPR003439">
    <property type="entry name" value="ABC_transporter-like_ATP-bd"/>
</dbReference>
<reference evidence="7" key="2">
    <citation type="journal article" date="2021" name="PeerJ">
        <title>Extensive microbial diversity within the chicken gut microbiome revealed by metagenomics and culture.</title>
        <authorList>
            <person name="Gilroy R."/>
            <person name="Ravi A."/>
            <person name="Getino M."/>
            <person name="Pursley I."/>
            <person name="Horton D.L."/>
            <person name="Alikhan N.F."/>
            <person name="Baker D."/>
            <person name="Gharbi K."/>
            <person name="Hall N."/>
            <person name="Watson M."/>
            <person name="Adriaenssens E.M."/>
            <person name="Foster-Nyarko E."/>
            <person name="Jarju S."/>
            <person name="Secka A."/>
            <person name="Antonio M."/>
            <person name="Oren A."/>
            <person name="Chaudhuri R.R."/>
            <person name="La Ragione R."/>
            <person name="Hildebrand F."/>
            <person name="Pallen M.J."/>
        </authorList>
    </citation>
    <scope>NUCLEOTIDE SEQUENCE</scope>
    <source>
        <strain evidence="7">CHK184-25365</strain>
    </source>
</reference>
<dbReference type="Proteomes" id="UP000886749">
    <property type="component" value="Unassembled WGS sequence"/>
</dbReference>
<evidence type="ECO:0000256" key="2">
    <source>
        <dbReference type="ARBA" id="ARBA00022448"/>
    </source>
</evidence>
<dbReference type="SUPFAM" id="SSF52540">
    <property type="entry name" value="P-loop containing nucleoside triphosphate hydrolases"/>
    <property type="match status" value="1"/>
</dbReference>
<feature type="compositionally biased region" description="Basic and acidic residues" evidence="5">
    <location>
        <begin position="318"/>
        <end position="333"/>
    </location>
</feature>
<evidence type="ECO:0000259" key="6">
    <source>
        <dbReference type="PROSITE" id="PS50893"/>
    </source>
</evidence>
<accession>A0A9D1AHV8</accession>
<evidence type="ECO:0000313" key="7">
    <source>
        <dbReference type="EMBL" id="HIR40294.1"/>
    </source>
</evidence>
<gene>
    <name evidence="7" type="ORF">IAB36_00485</name>
</gene>
<reference evidence="7" key="1">
    <citation type="submission" date="2020-10" db="EMBL/GenBank/DDBJ databases">
        <authorList>
            <person name="Gilroy R."/>
        </authorList>
    </citation>
    <scope>NUCLEOTIDE SEQUENCE</scope>
    <source>
        <strain evidence="7">CHK184-25365</strain>
    </source>
</reference>
<dbReference type="PANTHER" id="PTHR43335">
    <property type="entry name" value="ABC TRANSPORTER, ATP-BINDING PROTEIN"/>
    <property type="match status" value="1"/>
</dbReference>
<evidence type="ECO:0000313" key="8">
    <source>
        <dbReference type="Proteomes" id="UP000886749"/>
    </source>
</evidence>